<reference evidence="1 2" key="1">
    <citation type="submission" date="2017-04" db="EMBL/GenBank/DDBJ databases">
        <title>Whole genome sequence of Bdellovibrio bacteriovorus strain SSB218315.</title>
        <authorList>
            <person name="Oyedara O."/>
            <person name="Rodriguez-Perez M.A."/>
        </authorList>
    </citation>
    <scope>NUCLEOTIDE SEQUENCE [LARGE SCALE GENOMIC DNA]</scope>
    <source>
        <strain evidence="1 2">SSB218315</strain>
    </source>
</reference>
<dbReference type="InterPro" id="IPR003795">
    <property type="entry name" value="DUF192"/>
</dbReference>
<organism evidence="1 2">
    <name type="scientific">Bdellovibrio bacteriovorus</name>
    <dbReference type="NCBI Taxonomy" id="959"/>
    <lineage>
        <taxon>Bacteria</taxon>
        <taxon>Pseudomonadati</taxon>
        <taxon>Bdellovibrionota</taxon>
        <taxon>Bdellovibrionia</taxon>
        <taxon>Bdellovibrionales</taxon>
        <taxon>Pseudobdellovibrionaceae</taxon>
        <taxon>Bdellovibrio</taxon>
    </lineage>
</organism>
<evidence type="ECO:0008006" key="3">
    <source>
        <dbReference type="Google" id="ProtNLM"/>
    </source>
</evidence>
<accession>A0A1Z3NBY6</accession>
<protein>
    <recommendedName>
        <fullName evidence="3">Secreted protein</fullName>
    </recommendedName>
</protein>
<name>A0A1Z3NBY6_BDEBC</name>
<dbReference type="AlphaFoldDB" id="A0A1Z3NBY6"/>
<dbReference type="InterPro" id="IPR038695">
    <property type="entry name" value="Saro_0823-like_sf"/>
</dbReference>
<proteinExistence type="predicted"/>
<sequence>MAKLMNTTNNQTLIADLEVASTFLSRGKGLLGRESLPAEKALWIHHCNSIHTFFMKFAIDCVFVDKNLKVRAIRRDVRPWRLVLPVWGAASVIEMASGTVSNGNVSVGDQLYVGA</sequence>
<dbReference type="RefSeq" id="WP_088566379.1">
    <property type="nucleotide sequence ID" value="NZ_CP020946.1"/>
</dbReference>
<gene>
    <name evidence="1" type="ORF">B9G79_15970</name>
</gene>
<evidence type="ECO:0000313" key="1">
    <source>
        <dbReference type="EMBL" id="ASD64957.1"/>
    </source>
</evidence>
<dbReference type="PANTHER" id="PTHR37953">
    <property type="entry name" value="UPF0127 PROTEIN MJ1496"/>
    <property type="match status" value="1"/>
</dbReference>
<dbReference type="PANTHER" id="PTHR37953:SF1">
    <property type="entry name" value="UPF0127 PROTEIN MJ1496"/>
    <property type="match status" value="1"/>
</dbReference>
<dbReference type="OrthoDB" id="5295504at2"/>
<dbReference type="Proteomes" id="UP000197003">
    <property type="component" value="Chromosome"/>
</dbReference>
<dbReference type="Pfam" id="PF02643">
    <property type="entry name" value="DUF192"/>
    <property type="match status" value="1"/>
</dbReference>
<evidence type="ECO:0000313" key="2">
    <source>
        <dbReference type="Proteomes" id="UP000197003"/>
    </source>
</evidence>
<dbReference type="EMBL" id="CP020946">
    <property type="protein sequence ID" value="ASD64957.1"/>
    <property type="molecule type" value="Genomic_DNA"/>
</dbReference>
<dbReference type="Gene3D" id="2.60.120.1140">
    <property type="entry name" value="Protein of unknown function DUF192"/>
    <property type="match status" value="1"/>
</dbReference>